<dbReference type="OrthoDB" id="5195057at2"/>
<proteinExistence type="predicted"/>
<evidence type="ECO:0000313" key="1">
    <source>
        <dbReference type="EMBL" id="SEI12051.1"/>
    </source>
</evidence>
<dbReference type="STRING" id="173990.SAMN05660691_03889"/>
<keyword evidence="2" id="KW-1185">Reference proteome</keyword>
<evidence type="ECO:0000313" key="2">
    <source>
        <dbReference type="Proteomes" id="UP000199371"/>
    </source>
</evidence>
<gene>
    <name evidence="1" type="ORF">SAMN05660691_03889</name>
</gene>
<accession>A0A1H6NLK2</accession>
<dbReference type="EMBL" id="FNXF01000023">
    <property type="protein sequence ID" value="SEI12051.1"/>
    <property type="molecule type" value="Genomic_DNA"/>
</dbReference>
<dbReference type="Proteomes" id="UP000199371">
    <property type="component" value="Unassembled WGS sequence"/>
</dbReference>
<dbReference type="AlphaFoldDB" id="A0A1H6NLK2"/>
<dbReference type="RefSeq" id="WP_092796782.1">
    <property type="nucleotide sequence ID" value="NZ_FNXF01000023.1"/>
</dbReference>
<name>A0A1H6NLK2_9GAMM</name>
<reference evidence="2" key="1">
    <citation type="submission" date="2016-10" db="EMBL/GenBank/DDBJ databases">
        <authorList>
            <person name="Varghese N."/>
            <person name="Submissions S."/>
        </authorList>
    </citation>
    <scope>NUCLEOTIDE SEQUENCE [LARGE SCALE GENOMIC DNA]</scope>
    <source>
        <strain evidence="2">DSM 17616</strain>
    </source>
</reference>
<protein>
    <submittedName>
        <fullName evidence="1">Uncharacterized protein</fullName>
    </submittedName>
</protein>
<organism evidence="1 2">
    <name type="scientific">Rheinheimera pacifica</name>
    <dbReference type="NCBI Taxonomy" id="173990"/>
    <lineage>
        <taxon>Bacteria</taxon>
        <taxon>Pseudomonadati</taxon>
        <taxon>Pseudomonadota</taxon>
        <taxon>Gammaproteobacteria</taxon>
        <taxon>Chromatiales</taxon>
        <taxon>Chromatiaceae</taxon>
        <taxon>Rheinheimera</taxon>
    </lineage>
</organism>
<sequence>MNKLLTDNLASAKAVFGDATFPLPIEQRPLWRIGLICLCIHICGDNESRLKLNKMRVLLWMLIRPKRWASYIDTINRADANKLLIASDSSTDKALELGFAKNFFSTDDGRVILGDQGKSMLDIIANNGIFVEETVFLTEIKSKVSDVYIKRILGS</sequence>